<feature type="region of interest" description="Disordered" evidence="1">
    <location>
        <begin position="11"/>
        <end position="56"/>
    </location>
</feature>
<proteinExistence type="predicted"/>
<dbReference type="AlphaFoldDB" id="A0A397JSF6"/>
<organism evidence="2 3">
    <name type="scientific">Diversispora epigaea</name>
    <dbReference type="NCBI Taxonomy" id="1348612"/>
    <lineage>
        <taxon>Eukaryota</taxon>
        <taxon>Fungi</taxon>
        <taxon>Fungi incertae sedis</taxon>
        <taxon>Mucoromycota</taxon>
        <taxon>Glomeromycotina</taxon>
        <taxon>Glomeromycetes</taxon>
        <taxon>Diversisporales</taxon>
        <taxon>Diversisporaceae</taxon>
        <taxon>Diversispora</taxon>
    </lineage>
</organism>
<keyword evidence="3" id="KW-1185">Reference proteome</keyword>
<reference evidence="2 3" key="1">
    <citation type="submission" date="2018-08" db="EMBL/GenBank/DDBJ databases">
        <title>Genome and evolution of the arbuscular mycorrhizal fungus Diversispora epigaea (formerly Glomus versiforme) and its bacterial endosymbionts.</title>
        <authorList>
            <person name="Sun X."/>
            <person name="Fei Z."/>
            <person name="Harrison M."/>
        </authorList>
    </citation>
    <scope>NUCLEOTIDE SEQUENCE [LARGE SCALE GENOMIC DNA]</scope>
    <source>
        <strain evidence="2 3">IT104</strain>
    </source>
</reference>
<sequence length="317" mass="37589">MINNSFLNELDASFSFPSPSSSKPSCVADEEYEDPIRGPQGDHNPKENGQHGANFTYQAKGRIVNNEMAEDLSSRYTKEIKEKFLGDPVSKQDRKDLRKRNTGVRFIDGLHRHSYDKKQKPGRNDEYDTYKFLRSKTKPSPYEDSEWEKLEELKLKHKNFSNQRFSPKELLQVRHLSSRYTKEIKEKFLGDPVSKQDRKDLRKRNTGVRFIDGLHRHSYDKKQKPGRNDEYDTYKFLRSKTKPSPYEDSEWEKLEELKLKHKNFSNQRFSPKELLQVRRDELNKLQEKRGIIILPPTFLMDDYFDSPDDHPSVMDDY</sequence>
<dbReference type="OrthoDB" id="2480616at2759"/>
<dbReference type="EMBL" id="PQFF01000024">
    <property type="protein sequence ID" value="RHZ88124.1"/>
    <property type="molecule type" value="Genomic_DNA"/>
</dbReference>
<comment type="caution">
    <text evidence="2">The sequence shown here is derived from an EMBL/GenBank/DDBJ whole genome shotgun (WGS) entry which is preliminary data.</text>
</comment>
<name>A0A397JSF6_9GLOM</name>
<accession>A0A397JSF6</accession>
<feature type="compositionally biased region" description="Low complexity" evidence="1">
    <location>
        <begin position="13"/>
        <end position="25"/>
    </location>
</feature>
<gene>
    <name evidence="2" type="ORF">Glove_26g115</name>
</gene>
<protein>
    <submittedName>
        <fullName evidence="2">Uncharacterized protein</fullName>
    </submittedName>
</protein>
<evidence type="ECO:0000313" key="2">
    <source>
        <dbReference type="EMBL" id="RHZ88124.1"/>
    </source>
</evidence>
<evidence type="ECO:0000256" key="1">
    <source>
        <dbReference type="SAM" id="MobiDB-lite"/>
    </source>
</evidence>
<dbReference type="Proteomes" id="UP000266861">
    <property type="component" value="Unassembled WGS sequence"/>
</dbReference>
<evidence type="ECO:0000313" key="3">
    <source>
        <dbReference type="Proteomes" id="UP000266861"/>
    </source>
</evidence>